<dbReference type="Proteomes" id="UP001597337">
    <property type="component" value="Unassembled WGS sequence"/>
</dbReference>
<keyword evidence="2" id="KW-0813">Transport</keyword>
<evidence type="ECO:0000256" key="3">
    <source>
        <dbReference type="ARBA" id="ARBA00023065"/>
    </source>
</evidence>
<dbReference type="RefSeq" id="WP_386023127.1">
    <property type="nucleotide sequence ID" value="NZ_JBHUHX010000007.1"/>
</dbReference>
<dbReference type="Pfam" id="PF01990">
    <property type="entry name" value="ATP-synt_F"/>
    <property type="match status" value="1"/>
</dbReference>
<comment type="caution">
    <text evidence="4">The sequence shown here is derived from an EMBL/GenBank/DDBJ whole genome shotgun (WGS) entry which is preliminary data.</text>
</comment>
<dbReference type="InterPro" id="IPR008218">
    <property type="entry name" value="ATPase_V1-cplx_f_g_su"/>
</dbReference>
<gene>
    <name evidence="4" type="ORF">ACFSJC_03215</name>
</gene>
<evidence type="ECO:0000313" key="4">
    <source>
        <dbReference type="EMBL" id="MFD2110846.1"/>
    </source>
</evidence>
<dbReference type="EMBL" id="JBHUHX010000007">
    <property type="protein sequence ID" value="MFD2110846.1"/>
    <property type="molecule type" value="Genomic_DNA"/>
</dbReference>
<comment type="similarity">
    <text evidence="1">Belongs to the V-ATPase F subunit family.</text>
</comment>
<sequence length="123" mass="13631">MDTQQDLSQPTRTLFLGEGRLADGFRLIGFEVHPDPSPEEVDRIFRDLQRTRERTFVIVDDAIMGQNIPHLQQARREGGRILVIAVPALNAPPTLSSDVARRLAALFGAAALESSQTGEREPQ</sequence>
<protein>
    <submittedName>
        <fullName evidence="4">V-type ATP synthase subunit F</fullName>
    </submittedName>
</protein>
<keyword evidence="3" id="KW-0406">Ion transport</keyword>
<proteinExistence type="inferred from homology"/>
<organism evidence="4 5">
    <name type="scientific">Thiorhodococcus fuscus</name>
    <dbReference type="NCBI Taxonomy" id="527200"/>
    <lineage>
        <taxon>Bacteria</taxon>
        <taxon>Pseudomonadati</taxon>
        <taxon>Pseudomonadota</taxon>
        <taxon>Gammaproteobacteria</taxon>
        <taxon>Chromatiales</taxon>
        <taxon>Chromatiaceae</taxon>
        <taxon>Thiorhodococcus</taxon>
    </lineage>
</organism>
<name>A0ABW4Y752_9GAMM</name>
<keyword evidence="5" id="KW-1185">Reference proteome</keyword>
<evidence type="ECO:0000313" key="5">
    <source>
        <dbReference type="Proteomes" id="UP001597337"/>
    </source>
</evidence>
<reference evidence="5" key="1">
    <citation type="journal article" date="2019" name="Int. J. Syst. Evol. Microbiol.">
        <title>The Global Catalogue of Microorganisms (GCM) 10K type strain sequencing project: providing services to taxonomists for standard genome sequencing and annotation.</title>
        <authorList>
            <consortium name="The Broad Institute Genomics Platform"/>
            <consortium name="The Broad Institute Genome Sequencing Center for Infectious Disease"/>
            <person name="Wu L."/>
            <person name="Ma J."/>
        </authorList>
    </citation>
    <scope>NUCLEOTIDE SEQUENCE [LARGE SCALE GENOMIC DNA]</scope>
    <source>
        <strain evidence="5">KACC 12597</strain>
    </source>
</reference>
<dbReference type="SUPFAM" id="SSF159468">
    <property type="entry name" value="AtpF-like"/>
    <property type="match status" value="1"/>
</dbReference>
<evidence type="ECO:0000256" key="1">
    <source>
        <dbReference type="ARBA" id="ARBA00010148"/>
    </source>
</evidence>
<accession>A0ABW4Y752</accession>
<dbReference type="Gene3D" id="3.40.50.10580">
    <property type="entry name" value="ATPase, V1 complex, subunit F"/>
    <property type="match status" value="1"/>
</dbReference>
<evidence type="ECO:0000256" key="2">
    <source>
        <dbReference type="ARBA" id="ARBA00022448"/>
    </source>
</evidence>
<dbReference type="InterPro" id="IPR036906">
    <property type="entry name" value="ATPase_V1_fsu_sf"/>
</dbReference>